<accession>A0ABW9SPQ3</accession>
<name>A0ABW9SPQ3_9BURK</name>
<reference evidence="1 2" key="1">
    <citation type="submission" date="2019-11" db="EMBL/GenBank/DDBJ databases">
        <title>Type strains purchased from KCTC, JCM and DSMZ.</title>
        <authorList>
            <person name="Lu H."/>
        </authorList>
    </citation>
    <scope>NUCLEOTIDE SEQUENCE [LARGE SCALE GENOMIC DNA]</scope>
    <source>
        <strain evidence="1 2">DSM 103461</strain>
    </source>
</reference>
<sequence length="80" mass="9215">MVRALIAAIEKVQRLPVEIDLWDIGMIATYLKRSHATVRDTVVVQPSFPRPIRLPGRIRANALYKAREVIAWAESYQTKR</sequence>
<gene>
    <name evidence="1" type="ORF">GM655_07425</name>
</gene>
<organism evidence="1 2">
    <name type="scientific">Pseudoduganella danionis</name>
    <dbReference type="NCBI Taxonomy" id="1890295"/>
    <lineage>
        <taxon>Bacteria</taxon>
        <taxon>Pseudomonadati</taxon>
        <taxon>Pseudomonadota</taxon>
        <taxon>Betaproteobacteria</taxon>
        <taxon>Burkholderiales</taxon>
        <taxon>Oxalobacteraceae</taxon>
        <taxon>Telluria group</taxon>
        <taxon>Pseudoduganella</taxon>
    </lineage>
</organism>
<protein>
    <recommendedName>
        <fullName evidence="3">DNA-binding protein</fullName>
    </recommendedName>
</protein>
<evidence type="ECO:0008006" key="3">
    <source>
        <dbReference type="Google" id="ProtNLM"/>
    </source>
</evidence>
<evidence type="ECO:0000313" key="2">
    <source>
        <dbReference type="Proteomes" id="UP000735592"/>
    </source>
</evidence>
<keyword evidence="2" id="KW-1185">Reference proteome</keyword>
<dbReference type="Proteomes" id="UP000735592">
    <property type="component" value="Unassembled WGS sequence"/>
</dbReference>
<evidence type="ECO:0000313" key="1">
    <source>
        <dbReference type="EMBL" id="MTW32652.1"/>
    </source>
</evidence>
<comment type="caution">
    <text evidence="1">The sequence shown here is derived from an EMBL/GenBank/DDBJ whole genome shotgun (WGS) entry which is preliminary data.</text>
</comment>
<dbReference type="EMBL" id="WNKW01000001">
    <property type="protein sequence ID" value="MTW32652.1"/>
    <property type="molecule type" value="Genomic_DNA"/>
</dbReference>
<proteinExistence type="predicted"/>